<name>A0ABT9E329_9PROT</name>
<dbReference type="PANTHER" id="PTHR30386">
    <property type="entry name" value="MEMBRANE FUSION SUBUNIT OF EMRAB-TOLC MULTIDRUG EFFLUX PUMP"/>
    <property type="match status" value="1"/>
</dbReference>
<sequence length="351" mass="37197">MPPRSFLLFLLGVTAVVGAAMLVLGTRSALNRRDDPVTVDAYVDGDRTPLASHLPAYVRRVPVADNQPVRRGDLIVELVDDDYVAARDQARANLVAADAAIRSLQEQQGVVEQVIEQARAAVLAIEAGMPAIANELQRQRTLLPTLAGTRRSFEAAEADQMRSLATHAQAQAQLALRERQRAVLAAQLDQARARQAAAAAELRLAELNLGWTRITAPIDGRLGARQVREGSLVAPGTVVGTVTPLEGVWVSANFTERQITDIRPGARAEVRVDSFGRTAIPARVAGIAPATGAQFSLVPADNSTGNFTKVVQRVPVKLALDLAGTGLTGRVAPGMSARAQVFTRAAAEAGP</sequence>
<evidence type="ECO:0000259" key="1">
    <source>
        <dbReference type="Pfam" id="PF25917"/>
    </source>
</evidence>
<feature type="domain" description="Multidrug resistance protein MdtA-like barrel-sandwich hybrid" evidence="1">
    <location>
        <begin position="63"/>
        <end position="242"/>
    </location>
</feature>
<dbReference type="Gene3D" id="2.40.30.170">
    <property type="match status" value="1"/>
</dbReference>
<proteinExistence type="predicted"/>
<dbReference type="SUPFAM" id="SSF111369">
    <property type="entry name" value="HlyD-like secretion proteins"/>
    <property type="match status" value="2"/>
</dbReference>
<dbReference type="Pfam" id="PF25917">
    <property type="entry name" value="BSH_RND"/>
    <property type="match status" value="1"/>
</dbReference>
<keyword evidence="4" id="KW-1185">Reference proteome</keyword>
<dbReference type="InterPro" id="IPR050739">
    <property type="entry name" value="MFP"/>
</dbReference>
<dbReference type="Proteomes" id="UP001243009">
    <property type="component" value="Unassembled WGS sequence"/>
</dbReference>
<evidence type="ECO:0000313" key="4">
    <source>
        <dbReference type="Proteomes" id="UP001243009"/>
    </source>
</evidence>
<dbReference type="EMBL" id="JAUTWS010000019">
    <property type="protein sequence ID" value="MDO9710561.1"/>
    <property type="molecule type" value="Genomic_DNA"/>
</dbReference>
<reference evidence="3 4" key="1">
    <citation type="submission" date="2023-08" db="EMBL/GenBank/DDBJ databases">
        <title>The draft genome sequence of Paracraurococcus sp. LOR1-02.</title>
        <authorList>
            <person name="Kingkaew E."/>
            <person name="Tanasupawat S."/>
        </authorList>
    </citation>
    <scope>NUCLEOTIDE SEQUENCE [LARGE SCALE GENOMIC DNA]</scope>
    <source>
        <strain evidence="3 4">LOR1-02</strain>
    </source>
</reference>
<evidence type="ECO:0000259" key="2">
    <source>
        <dbReference type="Pfam" id="PF25954"/>
    </source>
</evidence>
<dbReference type="InterPro" id="IPR058625">
    <property type="entry name" value="MdtA-like_BSH"/>
</dbReference>
<dbReference type="RefSeq" id="WP_305105423.1">
    <property type="nucleotide sequence ID" value="NZ_JAUTWS010000019.1"/>
</dbReference>
<feature type="domain" description="CusB-like beta-barrel" evidence="2">
    <location>
        <begin position="248"/>
        <end position="291"/>
    </location>
</feature>
<accession>A0ABT9E329</accession>
<gene>
    <name evidence="3" type="ORF">Q7A36_19570</name>
</gene>
<protein>
    <submittedName>
        <fullName evidence="3">HlyD family secretion protein</fullName>
    </submittedName>
</protein>
<comment type="caution">
    <text evidence="3">The sequence shown here is derived from an EMBL/GenBank/DDBJ whole genome shotgun (WGS) entry which is preliminary data.</text>
</comment>
<dbReference type="Pfam" id="PF25954">
    <property type="entry name" value="Beta-barrel_RND_2"/>
    <property type="match status" value="1"/>
</dbReference>
<evidence type="ECO:0000313" key="3">
    <source>
        <dbReference type="EMBL" id="MDO9710561.1"/>
    </source>
</evidence>
<organism evidence="3 4">
    <name type="scientific">Paracraurococcus lichenis</name>
    <dbReference type="NCBI Taxonomy" id="3064888"/>
    <lineage>
        <taxon>Bacteria</taxon>
        <taxon>Pseudomonadati</taxon>
        <taxon>Pseudomonadota</taxon>
        <taxon>Alphaproteobacteria</taxon>
        <taxon>Acetobacterales</taxon>
        <taxon>Roseomonadaceae</taxon>
        <taxon>Paracraurococcus</taxon>
    </lineage>
</organism>
<dbReference type="InterPro" id="IPR058792">
    <property type="entry name" value="Beta-barrel_RND_2"/>
</dbReference>
<dbReference type="PANTHER" id="PTHR30386:SF24">
    <property type="entry name" value="MULTIDRUG RESISTANCE EFFLUX PUMP"/>
    <property type="match status" value="1"/>
</dbReference>